<reference evidence="2 3" key="1">
    <citation type="submission" date="2015-10" db="EMBL/GenBank/DDBJ databases">
        <authorList>
            <person name="Gilbert D.G."/>
        </authorList>
    </citation>
    <scope>NUCLEOTIDE SEQUENCE [LARGE SCALE GENOMIC DNA]</scope>
    <source>
        <strain evidence="2">COMA1</strain>
    </source>
</reference>
<feature type="transmembrane region" description="Helical" evidence="1">
    <location>
        <begin position="239"/>
        <end position="264"/>
    </location>
</feature>
<organism evidence="2 3">
    <name type="scientific">Candidatus Nitrospira nitrosa</name>
    <dbReference type="NCBI Taxonomy" id="1742972"/>
    <lineage>
        <taxon>Bacteria</taxon>
        <taxon>Pseudomonadati</taxon>
        <taxon>Nitrospirota</taxon>
        <taxon>Nitrospiria</taxon>
        <taxon>Nitrospirales</taxon>
        <taxon>Nitrospiraceae</taxon>
        <taxon>Nitrospira</taxon>
    </lineage>
</organism>
<sequence length="360" mass="38446">MAEDPIIAIVGNIITSSDAPEAAEALGRELAKAGLRILVYSSGANFLEGHIVKGYVASRLANRRSVQVRYPLHGPKPEFLEQQSNDEVFDWRPDYSQDWEMSFYQSLNEVNGILLMGGGESTKIAGMVAMGHGVAMLPLAGFGGATARVWETLRPGRDLPTGDEISLMARPGWSDEYAADYVKMIKDQLVRKAELARQRRIEERRKGVSISWHAFSAVIVFILAVAAAAIAFAWEGIPIYPLIALLFFSPLLAGVAGSTIRLVFDASQGSIPVTTQTTLTTVALGLIAGGAAGLLFITAQITTAPATGNGNIVSPEQARKLVLFGVLIGLIAGLTLDAVFRKLISTDVVNVSAIEAKKGP</sequence>
<feature type="transmembrane region" description="Helical" evidence="1">
    <location>
        <begin position="276"/>
        <end position="301"/>
    </location>
</feature>
<keyword evidence="1" id="KW-1133">Transmembrane helix</keyword>
<evidence type="ECO:0000313" key="2">
    <source>
        <dbReference type="EMBL" id="CUS31304.1"/>
    </source>
</evidence>
<dbReference type="OrthoDB" id="3423972at2"/>
<keyword evidence="1" id="KW-0812">Transmembrane</keyword>
<dbReference type="EMBL" id="CZQA01000001">
    <property type="protein sequence ID" value="CUS31304.1"/>
    <property type="molecule type" value="Genomic_DNA"/>
</dbReference>
<feature type="transmembrane region" description="Helical" evidence="1">
    <location>
        <begin position="210"/>
        <end position="233"/>
    </location>
</feature>
<dbReference type="Proteomes" id="UP000199032">
    <property type="component" value="Unassembled WGS sequence"/>
</dbReference>
<dbReference type="RefSeq" id="WP_090742083.1">
    <property type="nucleotide sequence ID" value="NZ_CZQA01000001.1"/>
</dbReference>
<name>A0A0S4L3Z8_9BACT</name>
<protein>
    <submittedName>
        <fullName evidence="2">Uncharacterized protein</fullName>
    </submittedName>
</protein>
<evidence type="ECO:0000313" key="3">
    <source>
        <dbReference type="Proteomes" id="UP000199032"/>
    </source>
</evidence>
<evidence type="ECO:0000256" key="1">
    <source>
        <dbReference type="SAM" id="Phobius"/>
    </source>
</evidence>
<keyword evidence="3" id="KW-1185">Reference proteome</keyword>
<dbReference type="AlphaFoldDB" id="A0A0S4L3Z8"/>
<accession>A0A0S4L3Z8</accession>
<feature type="transmembrane region" description="Helical" evidence="1">
    <location>
        <begin position="321"/>
        <end position="340"/>
    </location>
</feature>
<gene>
    <name evidence="2" type="ORF">COMA1_10044</name>
</gene>
<dbReference type="STRING" id="1742972.COMA1_10044"/>
<keyword evidence="1" id="KW-0472">Membrane</keyword>
<proteinExistence type="predicted"/>